<proteinExistence type="predicted"/>
<evidence type="ECO:0000313" key="3">
    <source>
        <dbReference type="WBParaSite" id="nRc.2.0.1.t10579-RA"/>
    </source>
</evidence>
<name>A0A915I8T3_ROMCU</name>
<accession>A0A915I8T3</accession>
<evidence type="ECO:0000313" key="2">
    <source>
        <dbReference type="Proteomes" id="UP000887565"/>
    </source>
</evidence>
<dbReference type="WBParaSite" id="nRc.2.0.1.t10579-RA">
    <property type="protein sequence ID" value="nRc.2.0.1.t10579-RA"/>
    <property type="gene ID" value="nRc.2.0.1.g10579"/>
</dbReference>
<organism evidence="2 3">
    <name type="scientific">Romanomermis culicivorax</name>
    <name type="common">Nematode worm</name>
    <dbReference type="NCBI Taxonomy" id="13658"/>
    <lineage>
        <taxon>Eukaryota</taxon>
        <taxon>Metazoa</taxon>
        <taxon>Ecdysozoa</taxon>
        <taxon>Nematoda</taxon>
        <taxon>Enoplea</taxon>
        <taxon>Dorylaimia</taxon>
        <taxon>Mermithida</taxon>
        <taxon>Mermithoidea</taxon>
        <taxon>Mermithidae</taxon>
        <taxon>Romanomermis</taxon>
    </lineage>
</organism>
<keyword evidence="2" id="KW-1185">Reference proteome</keyword>
<dbReference type="Proteomes" id="UP000887565">
    <property type="component" value="Unplaced"/>
</dbReference>
<dbReference type="AlphaFoldDB" id="A0A915I8T3"/>
<evidence type="ECO:0000256" key="1">
    <source>
        <dbReference type="SAM" id="MobiDB-lite"/>
    </source>
</evidence>
<protein>
    <submittedName>
        <fullName evidence="3">Uncharacterized protein</fullName>
    </submittedName>
</protein>
<feature type="region of interest" description="Disordered" evidence="1">
    <location>
        <begin position="1"/>
        <end position="23"/>
    </location>
</feature>
<reference evidence="3" key="1">
    <citation type="submission" date="2022-11" db="UniProtKB">
        <authorList>
            <consortium name="WormBaseParasite"/>
        </authorList>
    </citation>
    <scope>IDENTIFICATION</scope>
</reference>
<sequence length="234" mass="25987">MTQNWPKKPDPAHKGGSTLYADEDEEFLDDFENVEDKGMEEEPVENLLLAIVEEPEAEPIVVNITPREEPVTTDPVDKSKINSTITHGPKITTGTKVGKSFYKCQKKHGAGFTAVVKLGTPWNILIAENSNDKSAGAQQQLDLQDLVTRLNLQDHGKTSSCMTDGKCSKYFPKKFLPLTILSQSDFPLYKRGTPSGPNETKTDLHRNASLKMYPKTGKSILLDNRLVVPYNAIE</sequence>